<keyword evidence="6" id="KW-1185">Reference proteome</keyword>
<dbReference type="PRINTS" id="PR00080">
    <property type="entry name" value="SDRFAMILY"/>
</dbReference>
<sequence length="286" mass="31022">MQLVWFITGTSTGMGRNLTLAALKRGDKVIATARGRSFAKLADLKEKGAEIIELDVNAPLDVLHAAAKKAVDIYGHIDVVVNNAGYIESGTLEESTTCHTYAVNSTNVFAPLNINRAFLPYMRARKTGTIVWIGSIVGWQSYPASALYCSTKFAVRSLSEALHQEIAPFGLRSICFDLGYFRTSFLAEGHREDGKSRIADYKPMNELIVGSLAAVDGKQPGDPERGVEVMIDVIRGEGIAAGKPTPLVLGLGSDIFGTIKGVCDDKLKQLEEWKEVMCSTDFADSK</sequence>
<dbReference type="PRINTS" id="PR00081">
    <property type="entry name" value="GDHRDH"/>
</dbReference>
<accession>A0A0C3SAF5</accession>
<dbReference type="Gene3D" id="3.40.50.720">
    <property type="entry name" value="NAD(P)-binding Rossmann-like Domain"/>
    <property type="match status" value="1"/>
</dbReference>
<dbReference type="GO" id="GO:0016491">
    <property type="term" value="F:oxidoreductase activity"/>
    <property type="evidence" value="ECO:0007669"/>
    <property type="project" value="UniProtKB-KW"/>
</dbReference>
<proteinExistence type="inferred from homology"/>
<dbReference type="InterPro" id="IPR020904">
    <property type="entry name" value="Sc_DH/Rdtase_CS"/>
</dbReference>
<dbReference type="InterPro" id="IPR036291">
    <property type="entry name" value="NAD(P)-bd_dom_sf"/>
</dbReference>
<evidence type="ECO:0000256" key="3">
    <source>
        <dbReference type="ARBA" id="ARBA00023002"/>
    </source>
</evidence>
<keyword evidence="2" id="KW-0521">NADP</keyword>
<dbReference type="PANTHER" id="PTHR43976">
    <property type="entry name" value="SHORT CHAIN DEHYDROGENASE"/>
    <property type="match status" value="1"/>
</dbReference>
<reference evidence="5 6" key="1">
    <citation type="journal article" date="2014" name="PLoS Genet.">
        <title>Analysis of the Phlebiopsis gigantea genome, transcriptome and secretome provides insight into its pioneer colonization strategies of wood.</title>
        <authorList>
            <person name="Hori C."/>
            <person name="Ishida T."/>
            <person name="Igarashi K."/>
            <person name="Samejima M."/>
            <person name="Suzuki H."/>
            <person name="Master E."/>
            <person name="Ferreira P."/>
            <person name="Ruiz-Duenas F.J."/>
            <person name="Held B."/>
            <person name="Canessa P."/>
            <person name="Larrondo L.F."/>
            <person name="Schmoll M."/>
            <person name="Druzhinina I.S."/>
            <person name="Kubicek C.P."/>
            <person name="Gaskell J.A."/>
            <person name="Kersten P."/>
            <person name="St John F."/>
            <person name="Glasner J."/>
            <person name="Sabat G."/>
            <person name="Splinter BonDurant S."/>
            <person name="Syed K."/>
            <person name="Yadav J."/>
            <person name="Mgbeahuruike A.C."/>
            <person name="Kovalchuk A."/>
            <person name="Asiegbu F.O."/>
            <person name="Lackner G."/>
            <person name="Hoffmeister D."/>
            <person name="Rencoret J."/>
            <person name="Gutierrez A."/>
            <person name="Sun H."/>
            <person name="Lindquist E."/>
            <person name="Barry K."/>
            <person name="Riley R."/>
            <person name="Grigoriev I.V."/>
            <person name="Henrissat B."/>
            <person name="Kues U."/>
            <person name="Berka R.M."/>
            <person name="Martinez A.T."/>
            <person name="Covert S.F."/>
            <person name="Blanchette R.A."/>
            <person name="Cullen D."/>
        </authorList>
    </citation>
    <scope>NUCLEOTIDE SEQUENCE [LARGE SCALE GENOMIC DNA]</scope>
    <source>
        <strain evidence="5 6">11061_1 CR5-6</strain>
    </source>
</reference>
<gene>
    <name evidence="5" type="ORF">PHLGIDRAFT_68065</name>
</gene>
<dbReference type="InterPro" id="IPR002347">
    <property type="entry name" value="SDR_fam"/>
</dbReference>
<dbReference type="HOGENOM" id="CLU_010194_2_9_1"/>
<evidence type="ECO:0008006" key="7">
    <source>
        <dbReference type="Google" id="ProtNLM"/>
    </source>
</evidence>
<dbReference type="STRING" id="745531.A0A0C3SAF5"/>
<evidence type="ECO:0000256" key="4">
    <source>
        <dbReference type="RuleBase" id="RU000363"/>
    </source>
</evidence>
<evidence type="ECO:0000313" key="6">
    <source>
        <dbReference type="Proteomes" id="UP000053257"/>
    </source>
</evidence>
<evidence type="ECO:0000313" key="5">
    <source>
        <dbReference type="EMBL" id="KIP09162.1"/>
    </source>
</evidence>
<evidence type="ECO:0000256" key="2">
    <source>
        <dbReference type="ARBA" id="ARBA00022857"/>
    </source>
</evidence>
<comment type="similarity">
    <text evidence="1 4">Belongs to the short-chain dehydrogenases/reductases (SDR) family.</text>
</comment>
<evidence type="ECO:0000256" key="1">
    <source>
        <dbReference type="ARBA" id="ARBA00006484"/>
    </source>
</evidence>
<dbReference type="CDD" id="cd05374">
    <property type="entry name" value="17beta-HSD-like_SDR_c"/>
    <property type="match status" value="1"/>
</dbReference>
<dbReference type="Pfam" id="PF00106">
    <property type="entry name" value="adh_short"/>
    <property type="match status" value="1"/>
</dbReference>
<protein>
    <recommendedName>
        <fullName evidence="7">NAD(P)-binding protein</fullName>
    </recommendedName>
</protein>
<dbReference type="OrthoDB" id="1274115at2759"/>
<keyword evidence="3" id="KW-0560">Oxidoreductase</keyword>
<dbReference type="SUPFAM" id="SSF51735">
    <property type="entry name" value="NAD(P)-binding Rossmann-fold domains"/>
    <property type="match status" value="1"/>
</dbReference>
<dbReference type="Proteomes" id="UP000053257">
    <property type="component" value="Unassembled WGS sequence"/>
</dbReference>
<dbReference type="PANTHER" id="PTHR43976:SF16">
    <property type="entry name" value="SHORT-CHAIN DEHYDROGENASE_REDUCTASE FAMILY PROTEIN"/>
    <property type="match status" value="1"/>
</dbReference>
<name>A0A0C3SAF5_PHLG1</name>
<dbReference type="AlphaFoldDB" id="A0A0C3SAF5"/>
<organism evidence="5 6">
    <name type="scientific">Phlebiopsis gigantea (strain 11061_1 CR5-6)</name>
    <name type="common">White-rot fungus</name>
    <name type="synonym">Peniophora gigantea</name>
    <dbReference type="NCBI Taxonomy" id="745531"/>
    <lineage>
        <taxon>Eukaryota</taxon>
        <taxon>Fungi</taxon>
        <taxon>Dikarya</taxon>
        <taxon>Basidiomycota</taxon>
        <taxon>Agaricomycotina</taxon>
        <taxon>Agaricomycetes</taxon>
        <taxon>Polyporales</taxon>
        <taxon>Phanerochaetaceae</taxon>
        <taxon>Phlebiopsis</taxon>
    </lineage>
</organism>
<dbReference type="EMBL" id="KN840469">
    <property type="protein sequence ID" value="KIP09162.1"/>
    <property type="molecule type" value="Genomic_DNA"/>
</dbReference>
<dbReference type="PROSITE" id="PS00061">
    <property type="entry name" value="ADH_SHORT"/>
    <property type="match status" value="1"/>
</dbReference>
<dbReference type="InterPro" id="IPR051911">
    <property type="entry name" value="SDR_oxidoreductase"/>
</dbReference>